<dbReference type="Proteomes" id="UP000774130">
    <property type="component" value="Unassembled WGS sequence"/>
</dbReference>
<dbReference type="EMBL" id="JAHUZB010000011">
    <property type="protein sequence ID" value="MBV7392413.1"/>
    <property type="molecule type" value="Genomic_DNA"/>
</dbReference>
<evidence type="ECO:0000313" key="1">
    <source>
        <dbReference type="EMBL" id="MBV7392413.1"/>
    </source>
</evidence>
<dbReference type="GO" id="GO:0008168">
    <property type="term" value="F:methyltransferase activity"/>
    <property type="evidence" value="ECO:0007669"/>
    <property type="project" value="UniProtKB-KW"/>
</dbReference>
<reference evidence="1 2" key="1">
    <citation type="submission" date="2021-06" db="EMBL/GenBank/DDBJ databases">
        <title>Enterococcus alishanensis sp. nov., a novel lactic acid bacterium isolated from fresh coffee beans.</title>
        <authorList>
            <person name="Chen Y.-S."/>
        </authorList>
    </citation>
    <scope>NUCLEOTIDE SEQUENCE [LARGE SCALE GENOMIC DNA]</scope>
    <source>
        <strain evidence="1 2">ALS3</strain>
    </source>
</reference>
<keyword evidence="1" id="KW-0808">Transferase</keyword>
<protein>
    <submittedName>
        <fullName evidence="1">Class I SAM-dependent methyltransferase</fullName>
    </submittedName>
</protein>
<evidence type="ECO:0000313" key="2">
    <source>
        <dbReference type="Proteomes" id="UP000774130"/>
    </source>
</evidence>
<dbReference type="GO" id="GO:0032259">
    <property type="term" value="P:methylation"/>
    <property type="evidence" value="ECO:0007669"/>
    <property type="project" value="UniProtKB-KW"/>
</dbReference>
<accession>A0ABS6THP2</accession>
<name>A0ABS6THP2_9ENTE</name>
<proteinExistence type="predicted"/>
<dbReference type="RefSeq" id="WP_218327623.1">
    <property type="nucleotide sequence ID" value="NZ_JAHUZB010000011.1"/>
</dbReference>
<comment type="caution">
    <text evidence="1">The sequence shown here is derived from an EMBL/GenBank/DDBJ whole genome shotgun (WGS) entry which is preliminary data.</text>
</comment>
<dbReference type="Pfam" id="PF13489">
    <property type="entry name" value="Methyltransf_23"/>
    <property type="match status" value="1"/>
</dbReference>
<dbReference type="PANTHER" id="PTHR43861">
    <property type="entry name" value="TRANS-ACONITATE 2-METHYLTRANSFERASE-RELATED"/>
    <property type="match status" value="1"/>
</dbReference>
<keyword evidence="2" id="KW-1185">Reference proteome</keyword>
<gene>
    <name evidence="1" type="ORF">KUA55_17280</name>
</gene>
<organism evidence="1 2">
    <name type="scientific">Enterococcus alishanensis</name>
    <dbReference type="NCBI Taxonomy" id="1303817"/>
    <lineage>
        <taxon>Bacteria</taxon>
        <taxon>Bacillati</taxon>
        <taxon>Bacillota</taxon>
        <taxon>Bacilli</taxon>
        <taxon>Lactobacillales</taxon>
        <taxon>Enterococcaceae</taxon>
        <taxon>Enterococcus</taxon>
    </lineage>
</organism>
<keyword evidence="1" id="KW-0489">Methyltransferase</keyword>
<dbReference type="CDD" id="cd02440">
    <property type="entry name" value="AdoMet_MTases"/>
    <property type="match status" value="1"/>
</dbReference>
<sequence length="211" mass="24578">MEKEHQMGWKNIISKIDNADIKNKNILDFGCNRGGFLRTLFDNYSFESGVGVDLAEKAIEVANASALNYPIQYIQTNNILSLERKFNTVISTSVLYLIEDLHEHFDKVNKILLLNGVYYASFTDQTKNPSEEYMMEQINLYGATKMQQHTLTDVVELLINYGFEVELRKEYIDNTYNVTNFQEFYLRVEDYIQSLNESYLIKATKRAESRT</sequence>